<dbReference type="OrthoDB" id="2491820at2759"/>
<reference evidence="2 3" key="1">
    <citation type="journal article" date="2019" name="Environ. Microbiol.">
        <title>At the nexus of three kingdoms: the genome of the mycorrhizal fungus Gigaspora margarita provides insights into plant, endobacterial and fungal interactions.</title>
        <authorList>
            <person name="Venice F."/>
            <person name="Ghignone S."/>
            <person name="Salvioli di Fossalunga A."/>
            <person name="Amselem J."/>
            <person name="Novero M."/>
            <person name="Xianan X."/>
            <person name="Sedzielewska Toro K."/>
            <person name="Morin E."/>
            <person name="Lipzen A."/>
            <person name="Grigoriev I.V."/>
            <person name="Henrissat B."/>
            <person name="Martin F.M."/>
            <person name="Bonfante P."/>
        </authorList>
    </citation>
    <scope>NUCLEOTIDE SEQUENCE [LARGE SCALE GENOMIC DNA]</scope>
    <source>
        <strain evidence="2 3">BEG34</strain>
    </source>
</reference>
<proteinExistence type="predicted"/>
<gene>
    <name evidence="2" type="ORF">F8M41_016736</name>
</gene>
<dbReference type="EMBL" id="WTPW01000370">
    <property type="protein sequence ID" value="KAF0518649.1"/>
    <property type="molecule type" value="Genomic_DNA"/>
</dbReference>
<sequence length="101" mass="11508">MLENSPKGIQGQIPKKNLSKKLYTAKNAKSAQREFTTQHRKCPRTCPENSLYNVKSAQEQAPENSLHNAKCAQEQVPESSHTMLNMPKDKYQKINVSKDKH</sequence>
<accession>A0A8H4EME6</accession>
<keyword evidence="3" id="KW-1185">Reference proteome</keyword>
<evidence type="ECO:0000313" key="3">
    <source>
        <dbReference type="Proteomes" id="UP000439903"/>
    </source>
</evidence>
<organism evidence="2 3">
    <name type="scientific">Gigaspora margarita</name>
    <dbReference type="NCBI Taxonomy" id="4874"/>
    <lineage>
        <taxon>Eukaryota</taxon>
        <taxon>Fungi</taxon>
        <taxon>Fungi incertae sedis</taxon>
        <taxon>Mucoromycota</taxon>
        <taxon>Glomeromycotina</taxon>
        <taxon>Glomeromycetes</taxon>
        <taxon>Diversisporales</taxon>
        <taxon>Gigasporaceae</taxon>
        <taxon>Gigaspora</taxon>
    </lineage>
</organism>
<evidence type="ECO:0000313" key="2">
    <source>
        <dbReference type="EMBL" id="KAF0518649.1"/>
    </source>
</evidence>
<evidence type="ECO:0000256" key="1">
    <source>
        <dbReference type="SAM" id="MobiDB-lite"/>
    </source>
</evidence>
<feature type="compositionally biased region" description="Basic and acidic residues" evidence="1">
    <location>
        <begin position="87"/>
        <end position="101"/>
    </location>
</feature>
<feature type="compositionally biased region" description="Polar residues" evidence="1">
    <location>
        <begin position="47"/>
        <end position="67"/>
    </location>
</feature>
<name>A0A8H4EME6_GIGMA</name>
<feature type="region of interest" description="Disordered" evidence="1">
    <location>
        <begin position="1"/>
        <end position="101"/>
    </location>
</feature>
<dbReference type="Proteomes" id="UP000439903">
    <property type="component" value="Unassembled WGS sequence"/>
</dbReference>
<dbReference type="AlphaFoldDB" id="A0A8H4EME6"/>
<protein>
    <submittedName>
        <fullName evidence="2">Uncharacterized protein</fullName>
    </submittedName>
</protein>
<comment type="caution">
    <text evidence="2">The sequence shown here is derived from an EMBL/GenBank/DDBJ whole genome shotgun (WGS) entry which is preliminary data.</text>
</comment>